<organism evidence="1">
    <name type="scientific">Tanacetum cinerariifolium</name>
    <name type="common">Dalmatian daisy</name>
    <name type="synonym">Chrysanthemum cinerariifolium</name>
    <dbReference type="NCBI Taxonomy" id="118510"/>
    <lineage>
        <taxon>Eukaryota</taxon>
        <taxon>Viridiplantae</taxon>
        <taxon>Streptophyta</taxon>
        <taxon>Embryophyta</taxon>
        <taxon>Tracheophyta</taxon>
        <taxon>Spermatophyta</taxon>
        <taxon>Magnoliopsida</taxon>
        <taxon>eudicotyledons</taxon>
        <taxon>Gunneridae</taxon>
        <taxon>Pentapetalae</taxon>
        <taxon>asterids</taxon>
        <taxon>campanulids</taxon>
        <taxon>Asterales</taxon>
        <taxon>Asteraceae</taxon>
        <taxon>Asteroideae</taxon>
        <taxon>Anthemideae</taxon>
        <taxon>Anthemidinae</taxon>
        <taxon>Tanacetum</taxon>
    </lineage>
</organism>
<sequence length="117" mass="12894">MTRKKNPQLKTQMSSVDTWDSVLPEDSVKEDIDTDVLEDIEVDASTVEVAVDRDVEAGIDVGTIEVGVDMDVGIDIPDGMLMLDAVEHLEQVEEGLQNIHDHVVEIPLQRIEGIETA</sequence>
<reference evidence="1" key="1">
    <citation type="journal article" date="2019" name="Sci. Rep.">
        <title>Draft genome of Tanacetum cinerariifolium, the natural source of mosquito coil.</title>
        <authorList>
            <person name="Yamashiro T."/>
            <person name="Shiraishi A."/>
            <person name="Satake H."/>
            <person name="Nakayama K."/>
        </authorList>
    </citation>
    <scope>NUCLEOTIDE SEQUENCE</scope>
</reference>
<comment type="caution">
    <text evidence="1">The sequence shown here is derived from an EMBL/GenBank/DDBJ whole genome shotgun (WGS) entry which is preliminary data.</text>
</comment>
<name>A0A699KEL6_TANCI</name>
<dbReference type="EMBL" id="BKCJ010512086">
    <property type="protein sequence ID" value="GFA90894.1"/>
    <property type="molecule type" value="Genomic_DNA"/>
</dbReference>
<dbReference type="AlphaFoldDB" id="A0A699KEL6"/>
<accession>A0A699KEL6</accession>
<gene>
    <name evidence="1" type="ORF">Tci_662866</name>
</gene>
<evidence type="ECO:0000313" key="1">
    <source>
        <dbReference type="EMBL" id="GFA90894.1"/>
    </source>
</evidence>
<protein>
    <submittedName>
        <fullName evidence="1">Uncharacterized protein</fullName>
    </submittedName>
</protein>
<proteinExistence type="predicted"/>